<keyword evidence="2" id="KW-1185">Reference proteome</keyword>
<proteinExistence type="predicted"/>
<dbReference type="Proteomes" id="UP000003503">
    <property type="component" value="Unassembled WGS sequence"/>
</dbReference>
<dbReference type="HOGENOM" id="CLU_1903348_0_0_9"/>
<organism evidence="1 2">
    <name type="scientific">Dialister micraerophilus DSM 19965</name>
    <dbReference type="NCBI Taxonomy" id="888062"/>
    <lineage>
        <taxon>Bacteria</taxon>
        <taxon>Bacillati</taxon>
        <taxon>Bacillota</taxon>
        <taxon>Negativicutes</taxon>
        <taxon>Veillonellales</taxon>
        <taxon>Veillonellaceae</taxon>
        <taxon>Dialister</taxon>
    </lineage>
</organism>
<reference evidence="1 2" key="1">
    <citation type="submission" date="2011-02" db="EMBL/GenBank/DDBJ databases">
        <authorList>
            <person name="Muzny D."/>
            <person name="Qin X."/>
            <person name="Deng J."/>
            <person name="Jiang H."/>
            <person name="Liu Y."/>
            <person name="Qu J."/>
            <person name="Song X.-Z."/>
            <person name="Zhang L."/>
            <person name="Thornton R."/>
            <person name="Coyle M."/>
            <person name="Francisco L."/>
            <person name="Jackson L."/>
            <person name="Javaid M."/>
            <person name="Korchina V."/>
            <person name="Kovar C."/>
            <person name="Mata R."/>
            <person name="Mathew T."/>
            <person name="Ngo R."/>
            <person name="Nguyen L."/>
            <person name="Nguyen N."/>
            <person name="Okwuonu G."/>
            <person name="Ongeri F."/>
            <person name="Pham C."/>
            <person name="Simmons D."/>
            <person name="Wilczek-Boney K."/>
            <person name="Hale W."/>
            <person name="Jakkamsetti A."/>
            <person name="Pham P."/>
            <person name="Ruth R."/>
            <person name="San Lucas F."/>
            <person name="Warren J."/>
            <person name="Zhang J."/>
            <person name="Zhao Z."/>
            <person name="Zhou C."/>
            <person name="Zhu D."/>
            <person name="Lee S."/>
            <person name="Bess C."/>
            <person name="Blankenburg K."/>
            <person name="Forbes L."/>
            <person name="Fu Q."/>
            <person name="Gubbala S."/>
            <person name="Hirani K."/>
            <person name="Jayaseelan J.C."/>
            <person name="Lara F."/>
            <person name="Munidasa M."/>
            <person name="Palculict T."/>
            <person name="Patil S."/>
            <person name="Pu L.-L."/>
            <person name="Saada N."/>
            <person name="Tang L."/>
            <person name="Weissenberger G."/>
            <person name="Zhu Y."/>
            <person name="Hemphill L."/>
            <person name="Shang Y."/>
            <person name="Youmans B."/>
            <person name="Ayvaz T."/>
            <person name="Ross M."/>
            <person name="Santibanez J."/>
            <person name="Aqrawi P."/>
            <person name="Gross S."/>
            <person name="Joshi V."/>
            <person name="Fowler G."/>
            <person name="Nazareth L."/>
            <person name="Reid J."/>
            <person name="Worley K."/>
            <person name="Petrosino J."/>
            <person name="Highlander S."/>
            <person name="Gibbs R."/>
        </authorList>
    </citation>
    <scope>NUCLEOTIDE SEQUENCE [LARGE SCALE GENOMIC DNA]</scope>
    <source>
        <strain evidence="1 2">DSM 19965</strain>
    </source>
</reference>
<comment type="caution">
    <text evidence="1">The sequence shown here is derived from an EMBL/GenBank/DDBJ whole genome shotgun (WGS) entry which is preliminary data.</text>
</comment>
<dbReference type="AlphaFoldDB" id="F2BV05"/>
<dbReference type="RefSeq" id="WP_007555351.1">
    <property type="nucleotide sequence ID" value="NZ_GL878519.1"/>
</dbReference>
<gene>
    <name evidence="1" type="ORF">HMPREF9083_0022</name>
</gene>
<name>F2BV05_9FIRM</name>
<sequence length="133" mass="15956">MKTIMNRKNVVLAMCMAGFFTIIPSVISNVYATNVKYERINLKKRIYTEVKFTNKPLKRHITKHKNKSGTWKRHLKKQEEFTYSIKQQILSAKMRKKWREENTSYETQINLNDIKNKYTNNKVEKKQKIKVSI</sequence>
<accession>F2BV05</accession>
<evidence type="ECO:0000313" key="1">
    <source>
        <dbReference type="EMBL" id="EGF16839.1"/>
    </source>
</evidence>
<evidence type="ECO:0000313" key="2">
    <source>
        <dbReference type="Proteomes" id="UP000003503"/>
    </source>
</evidence>
<dbReference type="STRING" id="888062.HMPREF9083_0022"/>
<protein>
    <submittedName>
        <fullName evidence="1">Uncharacterized protein</fullName>
    </submittedName>
</protein>
<dbReference type="EMBL" id="AFBB01000001">
    <property type="protein sequence ID" value="EGF16839.1"/>
    <property type="molecule type" value="Genomic_DNA"/>
</dbReference>